<proteinExistence type="predicted"/>
<protein>
    <submittedName>
        <fullName evidence="1">Uncharacterized protein</fullName>
    </submittedName>
</protein>
<accession>A0A2P2NCD6</accession>
<dbReference type="EMBL" id="GGEC01059659">
    <property type="protein sequence ID" value="MBX40143.1"/>
    <property type="molecule type" value="Transcribed_RNA"/>
</dbReference>
<organism evidence="1">
    <name type="scientific">Rhizophora mucronata</name>
    <name type="common">Asiatic mangrove</name>
    <dbReference type="NCBI Taxonomy" id="61149"/>
    <lineage>
        <taxon>Eukaryota</taxon>
        <taxon>Viridiplantae</taxon>
        <taxon>Streptophyta</taxon>
        <taxon>Embryophyta</taxon>
        <taxon>Tracheophyta</taxon>
        <taxon>Spermatophyta</taxon>
        <taxon>Magnoliopsida</taxon>
        <taxon>eudicotyledons</taxon>
        <taxon>Gunneridae</taxon>
        <taxon>Pentapetalae</taxon>
        <taxon>rosids</taxon>
        <taxon>fabids</taxon>
        <taxon>Malpighiales</taxon>
        <taxon>Rhizophoraceae</taxon>
        <taxon>Rhizophora</taxon>
    </lineage>
</organism>
<reference evidence="1" key="1">
    <citation type="submission" date="2018-02" db="EMBL/GenBank/DDBJ databases">
        <title>Rhizophora mucronata_Transcriptome.</title>
        <authorList>
            <person name="Meera S.P."/>
            <person name="Sreeshan A."/>
            <person name="Augustine A."/>
        </authorList>
    </citation>
    <scope>NUCLEOTIDE SEQUENCE</scope>
    <source>
        <tissue evidence="1">Leaf</tissue>
    </source>
</reference>
<dbReference type="AlphaFoldDB" id="A0A2P2NCD6"/>
<name>A0A2P2NCD6_RHIMU</name>
<sequence>MVELYSNKPMSIYVFFSFPSRGQIKMKIQKLKISEFPLMYR</sequence>
<evidence type="ECO:0000313" key="1">
    <source>
        <dbReference type="EMBL" id="MBX40143.1"/>
    </source>
</evidence>